<evidence type="ECO:0000313" key="2">
    <source>
        <dbReference type="Proteomes" id="UP000789525"/>
    </source>
</evidence>
<dbReference type="Proteomes" id="UP000789525">
    <property type="component" value="Unassembled WGS sequence"/>
</dbReference>
<keyword evidence="2" id="KW-1185">Reference proteome</keyword>
<sequence>IVQALWFSTKPFKQSRAIIFHRYYVRDSLHQGDKPQQENRRSSLGCFSYTIDERTDRRSPQVAHRIVAVTPKWQSHTLVATILLLPTWMHSIGQGILSTIAIGVGGLSSAIRPPGVVVPIGSTSRAGGTRAFLEKTEAFNIPFCDIRWDSEGAKNASGSENEVGEGDHSDSGNSSLRVLLAN</sequence>
<dbReference type="EMBL" id="CAJVPT010034086">
    <property type="protein sequence ID" value="CAG8706874.1"/>
    <property type="molecule type" value="Genomic_DNA"/>
</dbReference>
<feature type="non-terminal residue" evidence="1">
    <location>
        <position position="1"/>
    </location>
</feature>
<organism evidence="1 2">
    <name type="scientific">Acaulospora colombiana</name>
    <dbReference type="NCBI Taxonomy" id="27376"/>
    <lineage>
        <taxon>Eukaryota</taxon>
        <taxon>Fungi</taxon>
        <taxon>Fungi incertae sedis</taxon>
        <taxon>Mucoromycota</taxon>
        <taxon>Glomeromycotina</taxon>
        <taxon>Glomeromycetes</taxon>
        <taxon>Diversisporales</taxon>
        <taxon>Acaulosporaceae</taxon>
        <taxon>Acaulospora</taxon>
    </lineage>
</organism>
<comment type="caution">
    <text evidence="1">The sequence shown here is derived from an EMBL/GenBank/DDBJ whole genome shotgun (WGS) entry which is preliminary data.</text>
</comment>
<protein>
    <submittedName>
        <fullName evidence="1">14106_t:CDS:1</fullName>
    </submittedName>
</protein>
<name>A0ACA9PG01_9GLOM</name>
<gene>
    <name evidence="1" type="ORF">ACOLOM_LOCUS10489</name>
</gene>
<reference evidence="1" key="1">
    <citation type="submission" date="2021-06" db="EMBL/GenBank/DDBJ databases">
        <authorList>
            <person name="Kallberg Y."/>
            <person name="Tangrot J."/>
            <person name="Rosling A."/>
        </authorList>
    </citation>
    <scope>NUCLEOTIDE SEQUENCE</scope>
    <source>
        <strain evidence="1">CL356</strain>
    </source>
</reference>
<evidence type="ECO:0000313" key="1">
    <source>
        <dbReference type="EMBL" id="CAG8706874.1"/>
    </source>
</evidence>
<proteinExistence type="predicted"/>
<accession>A0ACA9PG01</accession>